<dbReference type="InterPro" id="IPR006685">
    <property type="entry name" value="MscS_channel_2nd"/>
</dbReference>
<dbReference type="InterPro" id="IPR045276">
    <property type="entry name" value="YbiO_bact"/>
</dbReference>
<dbReference type="Proteomes" id="UP000051922">
    <property type="component" value="Unassembled WGS sequence"/>
</dbReference>
<keyword evidence="4 7" id="KW-0812">Transmembrane</keyword>
<evidence type="ECO:0000313" key="10">
    <source>
        <dbReference type="EMBL" id="KRL84949.1"/>
    </source>
</evidence>
<evidence type="ECO:0000259" key="8">
    <source>
        <dbReference type="Pfam" id="PF00924"/>
    </source>
</evidence>
<evidence type="ECO:0000256" key="2">
    <source>
        <dbReference type="ARBA" id="ARBA00008017"/>
    </source>
</evidence>
<dbReference type="InterPro" id="IPR049142">
    <property type="entry name" value="MS_channel_1st"/>
</dbReference>
<dbReference type="Pfam" id="PF00924">
    <property type="entry name" value="MS_channel_2nd"/>
    <property type="match status" value="1"/>
</dbReference>
<accession>A0A0R1U235</accession>
<dbReference type="Gene3D" id="2.30.30.60">
    <property type="match status" value="1"/>
</dbReference>
<name>A0A0R1U235_9LACO</name>
<dbReference type="SUPFAM" id="SSF50182">
    <property type="entry name" value="Sm-like ribonucleoproteins"/>
    <property type="match status" value="1"/>
</dbReference>
<dbReference type="GO" id="GO:0005886">
    <property type="term" value="C:plasma membrane"/>
    <property type="evidence" value="ECO:0007669"/>
    <property type="project" value="UniProtKB-SubCell"/>
</dbReference>
<feature type="domain" description="Mechanosensitive ion channel transmembrane helices 2/3" evidence="9">
    <location>
        <begin position="96"/>
        <end position="137"/>
    </location>
</feature>
<comment type="subcellular location">
    <subcellularLocation>
        <location evidence="1">Cell membrane</location>
        <topology evidence="1">Multi-pass membrane protein</topology>
    </subcellularLocation>
</comment>
<dbReference type="PATRIC" id="fig|1423783.4.peg.1946"/>
<keyword evidence="3" id="KW-1003">Cell membrane</keyword>
<dbReference type="InterPro" id="IPR023408">
    <property type="entry name" value="MscS_beta-dom_sf"/>
</dbReference>
<comment type="similarity">
    <text evidence="2">Belongs to the MscS (TC 1.A.23) family.</text>
</comment>
<dbReference type="Pfam" id="PF21088">
    <property type="entry name" value="MS_channel_1st"/>
    <property type="match status" value="1"/>
</dbReference>
<feature type="transmembrane region" description="Helical" evidence="7">
    <location>
        <begin position="121"/>
        <end position="140"/>
    </location>
</feature>
<dbReference type="STRING" id="1423783.FC50_GL001904"/>
<dbReference type="InterPro" id="IPR010920">
    <property type="entry name" value="LSM_dom_sf"/>
</dbReference>
<dbReference type="PANTHER" id="PTHR30460">
    <property type="entry name" value="MODERATE CONDUCTANCE MECHANOSENSITIVE CHANNEL YBIO"/>
    <property type="match status" value="1"/>
</dbReference>
<dbReference type="InterPro" id="IPR011066">
    <property type="entry name" value="MscS_channel_C_sf"/>
</dbReference>
<dbReference type="Gene3D" id="3.30.70.100">
    <property type="match status" value="1"/>
</dbReference>
<feature type="transmembrane region" description="Helical" evidence="7">
    <location>
        <begin position="93"/>
        <end position="115"/>
    </location>
</feature>
<comment type="caution">
    <text evidence="10">The sequence shown here is derived from an EMBL/GenBank/DDBJ whole genome shotgun (WGS) entry which is preliminary data.</text>
</comment>
<evidence type="ECO:0000313" key="11">
    <source>
        <dbReference type="Proteomes" id="UP000051922"/>
    </source>
</evidence>
<dbReference type="SUPFAM" id="SSF82861">
    <property type="entry name" value="Mechanosensitive channel protein MscS (YggB), transmembrane region"/>
    <property type="match status" value="1"/>
</dbReference>
<dbReference type="InterPro" id="IPR011014">
    <property type="entry name" value="MscS_channel_TM-2"/>
</dbReference>
<evidence type="ECO:0000259" key="9">
    <source>
        <dbReference type="Pfam" id="PF21088"/>
    </source>
</evidence>
<feature type="domain" description="Mechanosensitive ion channel MscS" evidence="8">
    <location>
        <begin position="140"/>
        <end position="203"/>
    </location>
</feature>
<feature type="transmembrane region" description="Helical" evidence="7">
    <location>
        <begin position="41"/>
        <end position="62"/>
    </location>
</feature>
<evidence type="ECO:0000256" key="7">
    <source>
        <dbReference type="SAM" id="Phobius"/>
    </source>
</evidence>
<keyword evidence="5 7" id="KW-1133">Transmembrane helix</keyword>
<evidence type="ECO:0000256" key="4">
    <source>
        <dbReference type="ARBA" id="ARBA00022692"/>
    </source>
</evidence>
<dbReference type="AlphaFoldDB" id="A0A0R1U235"/>
<reference evidence="10 11" key="1">
    <citation type="journal article" date="2015" name="Genome Announc.">
        <title>Expanding the biotechnology potential of lactobacilli through comparative genomics of 213 strains and associated genera.</title>
        <authorList>
            <person name="Sun Z."/>
            <person name="Harris H.M."/>
            <person name="McCann A."/>
            <person name="Guo C."/>
            <person name="Argimon S."/>
            <person name="Zhang W."/>
            <person name="Yang X."/>
            <person name="Jeffery I.B."/>
            <person name="Cooney J.C."/>
            <person name="Kagawa T.F."/>
            <person name="Liu W."/>
            <person name="Song Y."/>
            <person name="Salvetti E."/>
            <person name="Wrobel A."/>
            <person name="Rasinkangas P."/>
            <person name="Parkhill J."/>
            <person name="Rea M.C."/>
            <person name="O'Sullivan O."/>
            <person name="Ritari J."/>
            <person name="Douillard F.P."/>
            <person name="Paul Ross R."/>
            <person name="Yang R."/>
            <person name="Briner A.E."/>
            <person name="Felis G.E."/>
            <person name="de Vos W.M."/>
            <person name="Barrangou R."/>
            <person name="Klaenhammer T.R."/>
            <person name="Caufield P.W."/>
            <person name="Cui Y."/>
            <person name="Zhang H."/>
            <person name="O'Toole P.W."/>
        </authorList>
    </citation>
    <scope>NUCLEOTIDE SEQUENCE [LARGE SCALE GENOMIC DNA]</scope>
    <source>
        <strain evidence="10 11">DSM 15945</strain>
    </source>
</reference>
<organism evidence="10 11">
    <name type="scientific">Lacticaseibacillus pantheris DSM 15945 = JCM 12539 = NBRC 106106</name>
    <dbReference type="NCBI Taxonomy" id="1423783"/>
    <lineage>
        <taxon>Bacteria</taxon>
        <taxon>Bacillati</taxon>
        <taxon>Bacillota</taxon>
        <taxon>Bacilli</taxon>
        <taxon>Lactobacillales</taxon>
        <taxon>Lactobacillaceae</taxon>
        <taxon>Lacticaseibacillus</taxon>
    </lineage>
</organism>
<evidence type="ECO:0000256" key="1">
    <source>
        <dbReference type="ARBA" id="ARBA00004651"/>
    </source>
</evidence>
<dbReference type="EMBL" id="AZFJ01000056">
    <property type="protein sequence ID" value="KRL84949.1"/>
    <property type="molecule type" value="Genomic_DNA"/>
</dbReference>
<dbReference type="Gene3D" id="1.10.287.1260">
    <property type="match status" value="1"/>
</dbReference>
<keyword evidence="11" id="KW-1185">Reference proteome</keyword>
<sequence>MKSNREDVMPYLLSAKTTSQSVSSTVTQANHWFSNINWASIQATIINRAILIVIASILFFILNRGGKYLIRRVFSHYENSQLAGSRFATVKMLVLNIFSYVVIFFYIYTALSILGIPVGTLLAGAGIVGIAVGLGAQGFISDIVNGFFIILEGQLDVGDSVQLGQISGSVQVVGLRTTQVVSADGTLNYIPNRNITIVRNLSRNAMTAIVDLPVASDTDSGTIERIVKKVNAELVPNDEDLTKAPEIVGLVPSQWGGLVYQVRVTAKPGTQSAVRARFLTAYVDALRDAGITVRTAPTGTKLP</sequence>
<keyword evidence="6 7" id="KW-0472">Membrane</keyword>
<evidence type="ECO:0000256" key="3">
    <source>
        <dbReference type="ARBA" id="ARBA00022475"/>
    </source>
</evidence>
<protein>
    <submittedName>
        <fullName evidence="10">Small-conductance mechanosensitive channel</fullName>
    </submittedName>
</protein>
<gene>
    <name evidence="10" type="ORF">FC50_GL001904</name>
</gene>
<dbReference type="SUPFAM" id="SSF82689">
    <property type="entry name" value="Mechanosensitive channel protein MscS (YggB), C-terminal domain"/>
    <property type="match status" value="1"/>
</dbReference>
<evidence type="ECO:0000256" key="6">
    <source>
        <dbReference type="ARBA" id="ARBA00023136"/>
    </source>
</evidence>
<proteinExistence type="inferred from homology"/>
<evidence type="ECO:0000256" key="5">
    <source>
        <dbReference type="ARBA" id="ARBA00022989"/>
    </source>
</evidence>
<dbReference type="GO" id="GO:0008381">
    <property type="term" value="F:mechanosensitive monoatomic ion channel activity"/>
    <property type="evidence" value="ECO:0007669"/>
    <property type="project" value="InterPro"/>
</dbReference>
<dbReference type="PANTHER" id="PTHR30460:SF0">
    <property type="entry name" value="MODERATE CONDUCTANCE MECHANOSENSITIVE CHANNEL YBIO"/>
    <property type="match status" value="1"/>
</dbReference>